<comment type="caution">
    <text evidence="1">The sequence shown here is derived from an EMBL/GenBank/DDBJ whole genome shotgun (WGS) entry which is preliminary data.</text>
</comment>
<accession>A0A8S4Q9E5</accession>
<evidence type="ECO:0000313" key="1">
    <source>
        <dbReference type="EMBL" id="CAH1801122.1"/>
    </source>
</evidence>
<keyword evidence="2" id="KW-1185">Reference proteome</keyword>
<reference evidence="1" key="1">
    <citation type="submission" date="2022-03" db="EMBL/GenBank/DDBJ databases">
        <authorList>
            <person name="Martin C."/>
        </authorList>
    </citation>
    <scope>NUCLEOTIDE SEQUENCE</scope>
</reference>
<organism evidence="1 2">
    <name type="scientific">Owenia fusiformis</name>
    <name type="common">Polychaete worm</name>
    <dbReference type="NCBI Taxonomy" id="6347"/>
    <lineage>
        <taxon>Eukaryota</taxon>
        <taxon>Metazoa</taxon>
        <taxon>Spiralia</taxon>
        <taxon>Lophotrochozoa</taxon>
        <taxon>Annelida</taxon>
        <taxon>Polychaeta</taxon>
        <taxon>Sedentaria</taxon>
        <taxon>Canalipalpata</taxon>
        <taxon>Sabellida</taxon>
        <taxon>Oweniida</taxon>
        <taxon>Oweniidae</taxon>
        <taxon>Owenia</taxon>
    </lineage>
</organism>
<evidence type="ECO:0000313" key="2">
    <source>
        <dbReference type="Proteomes" id="UP000749559"/>
    </source>
</evidence>
<name>A0A8S4Q9E5_OWEFU</name>
<protein>
    <submittedName>
        <fullName evidence="1">Uncharacterized protein</fullName>
    </submittedName>
</protein>
<dbReference type="AlphaFoldDB" id="A0A8S4Q9E5"/>
<sequence length="112" mass="13035">MMWFSPVSYTDGVYINRFCMCFSKIILGFDFETDLQLCDKSMFVKKETIVFLESQVTIIKIYVSQTDFSTSLFQKPYVPNFTCPMYPVSHDICSLFHMPNVSNFTTPMFPVS</sequence>
<gene>
    <name evidence="1" type="ORF">OFUS_LOCUS24940</name>
</gene>
<proteinExistence type="predicted"/>
<feature type="non-terminal residue" evidence="1">
    <location>
        <position position="112"/>
    </location>
</feature>
<dbReference type="Proteomes" id="UP000749559">
    <property type="component" value="Unassembled WGS sequence"/>
</dbReference>
<dbReference type="EMBL" id="CAIIXF020000012">
    <property type="protein sequence ID" value="CAH1801122.1"/>
    <property type="molecule type" value="Genomic_DNA"/>
</dbReference>